<keyword evidence="3" id="KW-0813">Transport</keyword>
<dbReference type="GO" id="GO:0005216">
    <property type="term" value="F:monoatomic ion channel activity"/>
    <property type="evidence" value="ECO:0007669"/>
    <property type="project" value="InterPro"/>
</dbReference>
<evidence type="ECO:0000313" key="11">
    <source>
        <dbReference type="Ensembl" id="ENSSSCP00015006401.1"/>
    </source>
</evidence>
<dbReference type="PRINTS" id="PR01313">
    <property type="entry name" value="P2X6RECEPTOR"/>
</dbReference>
<keyword evidence="5" id="KW-1133">Transmembrane helix</keyword>
<dbReference type="Gene3D" id="1.10.287.940">
    <property type="entry name" value="atp-gated p2x4 ion channel"/>
    <property type="match status" value="1"/>
</dbReference>
<evidence type="ECO:0000313" key="12">
    <source>
        <dbReference type="Proteomes" id="UP000694726"/>
    </source>
</evidence>
<dbReference type="GO" id="GO:0001614">
    <property type="term" value="F:purinergic nucleotide receptor activity"/>
    <property type="evidence" value="ECO:0007669"/>
    <property type="project" value="InterPro"/>
</dbReference>
<evidence type="ECO:0000256" key="10">
    <source>
        <dbReference type="SAM" id="MobiDB-lite"/>
    </source>
</evidence>
<dbReference type="AlphaFoldDB" id="A0A8D0MS50"/>
<dbReference type="PANTHER" id="PTHR10125">
    <property type="entry name" value="P2X PURINOCEPTOR"/>
    <property type="match status" value="1"/>
</dbReference>
<evidence type="ECO:0000256" key="5">
    <source>
        <dbReference type="ARBA" id="ARBA00022989"/>
    </source>
</evidence>
<dbReference type="GO" id="GO:0012505">
    <property type="term" value="C:endomembrane system"/>
    <property type="evidence" value="ECO:0007669"/>
    <property type="project" value="UniProtKB-SubCell"/>
</dbReference>
<evidence type="ECO:0000256" key="6">
    <source>
        <dbReference type="ARBA" id="ARBA00023065"/>
    </source>
</evidence>
<keyword evidence="7" id="KW-0472">Membrane</keyword>
<sequence>MGSPGATVGWGLLDYKTEKYVMTRNWRVGALQRLLQLGVMVYVVGWALLAKKGYQEQDLDPQISVITKLKGVSVTQIKELGNRLWDVADFVKPPQGENVFFLVTNFLVTPEQVQGRCPEHPSIPLANCWADEDCPEGETGTHSHGNWPCLAASPLQGGSGPGGLLGGMLRWCRPGGASASFLSVNPSPVCSPHPCPGRFEGLGFVLCSQGIKTGQCVVFNGTHRTCEIWGWCPVESGAVPLKPLLVQAENFTLFIKNTVTFSKFNFSKSNALETQDPLYFKQCRYDPRSSPSCPVFRIGDLIATAGGVFEDLALLGGAVVVYIRWDCDLDTARGSECLPSYSFQLQERSYNFRTATHWWEASGVEARSLLKLYGIRFDILVTGRVGGQGQVGLGSDSQGCKAYPHLSGREIRAHPHSHHSGHRSSLAGRGEWLQQVGPRPTPGTATPQRGGGEVEGAGGGPATGPPCSHRSHSSVTCCSCTWMDKLISTGGPSTRRQRLQR</sequence>
<evidence type="ECO:0000256" key="4">
    <source>
        <dbReference type="ARBA" id="ARBA00022692"/>
    </source>
</evidence>
<dbReference type="InterPro" id="IPR003049">
    <property type="entry name" value="P2X6_purnocptor"/>
</dbReference>
<keyword evidence="4" id="KW-0812">Transmembrane</keyword>
<dbReference type="GO" id="GO:0016020">
    <property type="term" value="C:membrane"/>
    <property type="evidence" value="ECO:0007669"/>
    <property type="project" value="InterPro"/>
</dbReference>
<evidence type="ECO:0000256" key="3">
    <source>
        <dbReference type="ARBA" id="ARBA00022448"/>
    </source>
</evidence>
<dbReference type="GO" id="GO:0005524">
    <property type="term" value="F:ATP binding"/>
    <property type="evidence" value="ECO:0007669"/>
    <property type="project" value="InterPro"/>
</dbReference>
<dbReference type="PANTHER" id="PTHR10125:SF21">
    <property type="entry name" value="P2X PURINOCEPTOR 6"/>
    <property type="match status" value="1"/>
</dbReference>
<evidence type="ECO:0000256" key="9">
    <source>
        <dbReference type="ARBA" id="ARBA00023303"/>
    </source>
</evidence>
<feature type="region of interest" description="Disordered" evidence="10">
    <location>
        <begin position="433"/>
        <end position="471"/>
    </location>
</feature>
<evidence type="ECO:0000256" key="1">
    <source>
        <dbReference type="ARBA" id="ARBA00004308"/>
    </source>
</evidence>
<dbReference type="Ensembl" id="ENSSSCT00015016440.1">
    <property type="protein sequence ID" value="ENSSSCP00015006401.1"/>
    <property type="gene ID" value="ENSSSCG00015012471.1"/>
</dbReference>
<name>A0A8D0MS50_PIG</name>
<comment type="subcellular location">
    <subcellularLocation>
        <location evidence="1">Endomembrane system</location>
    </subcellularLocation>
</comment>
<dbReference type="Gene3D" id="2.60.490.10">
    <property type="entry name" value="atp-gated p2x4 ion channel domain"/>
    <property type="match status" value="2"/>
</dbReference>
<organism evidence="11 12">
    <name type="scientific">Sus scrofa</name>
    <name type="common">Pig</name>
    <dbReference type="NCBI Taxonomy" id="9823"/>
    <lineage>
        <taxon>Eukaryota</taxon>
        <taxon>Metazoa</taxon>
        <taxon>Chordata</taxon>
        <taxon>Craniata</taxon>
        <taxon>Vertebrata</taxon>
        <taxon>Euteleostomi</taxon>
        <taxon>Mammalia</taxon>
        <taxon>Eutheria</taxon>
        <taxon>Laurasiatheria</taxon>
        <taxon>Artiodactyla</taxon>
        <taxon>Suina</taxon>
        <taxon>Suidae</taxon>
        <taxon>Sus</taxon>
    </lineage>
</organism>
<feature type="compositionally biased region" description="Gly residues" evidence="10">
    <location>
        <begin position="449"/>
        <end position="462"/>
    </location>
</feature>
<evidence type="ECO:0000256" key="2">
    <source>
        <dbReference type="ARBA" id="ARBA00009848"/>
    </source>
</evidence>
<keyword evidence="8" id="KW-1071">Ligand-gated ion channel</keyword>
<protein>
    <recommendedName>
        <fullName evidence="13">P2X purinoceptor</fullName>
    </recommendedName>
</protein>
<reference evidence="11" key="1">
    <citation type="submission" date="2025-08" db="UniProtKB">
        <authorList>
            <consortium name="Ensembl"/>
        </authorList>
    </citation>
    <scope>IDENTIFICATION</scope>
</reference>
<evidence type="ECO:0000256" key="7">
    <source>
        <dbReference type="ARBA" id="ARBA00023136"/>
    </source>
</evidence>
<dbReference type="Proteomes" id="UP000694726">
    <property type="component" value="Unplaced"/>
</dbReference>
<dbReference type="Pfam" id="PF00864">
    <property type="entry name" value="P2X_receptor"/>
    <property type="match status" value="2"/>
</dbReference>
<dbReference type="InterPro" id="IPR059116">
    <property type="entry name" value="P2X_receptor"/>
</dbReference>
<accession>A0A8D0MS50</accession>
<dbReference type="InterPro" id="IPR027309">
    <property type="entry name" value="P2X_extracellular_dom_sf"/>
</dbReference>
<keyword evidence="9" id="KW-0407">Ion channel</keyword>
<proteinExistence type="inferred from homology"/>
<comment type="similarity">
    <text evidence="2">Belongs to the P2X receptor family.</text>
</comment>
<evidence type="ECO:0000256" key="8">
    <source>
        <dbReference type="ARBA" id="ARBA00023286"/>
    </source>
</evidence>
<keyword evidence="6" id="KW-0406">Ion transport</keyword>
<evidence type="ECO:0008006" key="13">
    <source>
        <dbReference type="Google" id="ProtNLM"/>
    </source>
</evidence>